<reference evidence="8" key="1">
    <citation type="submission" date="2020-12" db="EMBL/GenBank/DDBJ databases">
        <title>WGS assembly of Carya illinoinensis cv. Pawnee.</title>
        <authorList>
            <person name="Platts A."/>
            <person name="Shu S."/>
            <person name="Wright S."/>
            <person name="Barry K."/>
            <person name="Edger P."/>
            <person name="Pires J.C."/>
            <person name="Schmutz J."/>
        </authorList>
    </citation>
    <scope>NUCLEOTIDE SEQUENCE</scope>
    <source>
        <tissue evidence="8">Leaf</tissue>
    </source>
</reference>
<dbReference type="PANTHER" id="PTHR33109:SF60">
    <property type="entry name" value="EPIDERMAL PATTERNING FACTOR-LIKE PROTEIN 8"/>
    <property type="match status" value="1"/>
</dbReference>
<evidence type="ECO:0000256" key="2">
    <source>
        <dbReference type="ARBA" id="ARBA00008127"/>
    </source>
</evidence>
<keyword evidence="4 7" id="KW-0964">Secreted</keyword>
<dbReference type="GO" id="GO:0010052">
    <property type="term" value="P:guard cell differentiation"/>
    <property type="evidence" value="ECO:0007669"/>
    <property type="project" value="UniProtKB-UniRule"/>
</dbReference>
<evidence type="ECO:0000313" key="8">
    <source>
        <dbReference type="EMBL" id="KAG6665363.1"/>
    </source>
</evidence>
<protein>
    <recommendedName>
        <fullName evidence="7">Epidermal patterning factor-like protein</fullName>
    </recommendedName>
</protein>
<keyword evidence="9" id="KW-1185">Reference proteome</keyword>
<evidence type="ECO:0000313" key="9">
    <source>
        <dbReference type="Proteomes" id="UP000811609"/>
    </source>
</evidence>
<dbReference type="PANTHER" id="PTHR33109">
    <property type="entry name" value="EPIDERMAL PATTERNING FACTOR-LIKE PROTEIN 4"/>
    <property type="match status" value="1"/>
</dbReference>
<gene>
    <name evidence="8" type="ORF">CIPAW_02G156500</name>
</gene>
<evidence type="ECO:0000256" key="3">
    <source>
        <dbReference type="ARBA" id="ARBA00022473"/>
    </source>
</evidence>
<evidence type="ECO:0000256" key="1">
    <source>
        <dbReference type="ARBA" id="ARBA00004613"/>
    </source>
</evidence>
<evidence type="ECO:0000256" key="6">
    <source>
        <dbReference type="ARBA" id="ARBA00023157"/>
    </source>
</evidence>
<evidence type="ECO:0000256" key="4">
    <source>
        <dbReference type="ARBA" id="ARBA00022525"/>
    </source>
</evidence>
<comment type="function">
    <text evidence="7">Controls stomatal patterning.</text>
</comment>
<comment type="caution">
    <text evidence="8">The sequence shown here is derived from an EMBL/GenBank/DDBJ whole genome shotgun (WGS) entry which is preliminary data.</text>
</comment>
<dbReference type="Proteomes" id="UP000811609">
    <property type="component" value="Chromosome 2"/>
</dbReference>
<keyword evidence="5" id="KW-0732">Signal</keyword>
<dbReference type="EMBL" id="CM031810">
    <property type="protein sequence ID" value="KAG6665363.1"/>
    <property type="molecule type" value="Genomic_DNA"/>
</dbReference>
<accession>A0A8T1RGA5</accession>
<evidence type="ECO:0000256" key="5">
    <source>
        <dbReference type="ARBA" id="ARBA00022729"/>
    </source>
</evidence>
<dbReference type="AlphaFoldDB" id="A0A8T1RGA5"/>
<comment type="similarity">
    <text evidence="2 7">Belongs to the plant cysteine rich small secretory peptide family. Epidermal patterning factor subfamily.</text>
</comment>
<proteinExistence type="inferred from homology"/>
<name>A0A8T1RGA5_CARIL</name>
<keyword evidence="6" id="KW-1015">Disulfide bond</keyword>
<evidence type="ECO:0000256" key="7">
    <source>
        <dbReference type="RuleBase" id="RU367102"/>
    </source>
</evidence>
<keyword evidence="3 7" id="KW-0217">Developmental protein</keyword>
<dbReference type="Pfam" id="PF17181">
    <property type="entry name" value="EPF"/>
    <property type="match status" value="1"/>
</dbReference>
<dbReference type="InterPro" id="IPR039455">
    <property type="entry name" value="EPFL"/>
</dbReference>
<comment type="subcellular location">
    <subcellularLocation>
        <location evidence="1 7">Secreted</location>
    </subcellularLocation>
</comment>
<sequence>MAPRTCLRGLKVAVTVAFVFFLTFIPPKSGYGESLARKELVLGSKPPACVNKCLNCRPCIATLVIPSHQSKGSFAAWSLNEDDSYYLLTWKCRCQKLFRNKHVRTYVAIDEDHHHGHLPRTT</sequence>
<organism evidence="8 9">
    <name type="scientific">Carya illinoinensis</name>
    <name type="common">Pecan</name>
    <dbReference type="NCBI Taxonomy" id="32201"/>
    <lineage>
        <taxon>Eukaryota</taxon>
        <taxon>Viridiplantae</taxon>
        <taxon>Streptophyta</taxon>
        <taxon>Embryophyta</taxon>
        <taxon>Tracheophyta</taxon>
        <taxon>Spermatophyta</taxon>
        <taxon>Magnoliopsida</taxon>
        <taxon>eudicotyledons</taxon>
        <taxon>Gunneridae</taxon>
        <taxon>Pentapetalae</taxon>
        <taxon>rosids</taxon>
        <taxon>fabids</taxon>
        <taxon>Fagales</taxon>
        <taxon>Juglandaceae</taxon>
        <taxon>Carya</taxon>
    </lineage>
</organism>
<dbReference type="GO" id="GO:0005576">
    <property type="term" value="C:extracellular region"/>
    <property type="evidence" value="ECO:0007669"/>
    <property type="project" value="UniProtKB-SubCell"/>
</dbReference>